<feature type="transmembrane region" description="Helical" evidence="2">
    <location>
        <begin position="125"/>
        <end position="143"/>
    </location>
</feature>
<evidence type="ECO:0000313" key="3">
    <source>
        <dbReference type="EMBL" id="MBA8827053.1"/>
    </source>
</evidence>
<proteinExistence type="predicted"/>
<dbReference type="AlphaFoldDB" id="A0A839E196"/>
<keyword evidence="4" id="KW-1185">Reference proteome</keyword>
<organism evidence="3 4">
    <name type="scientific">Halosaccharopolyspora lacisalsi</name>
    <dbReference type="NCBI Taxonomy" id="1000566"/>
    <lineage>
        <taxon>Bacteria</taxon>
        <taxon>Bacillati</taxon>
        <taxon>Actinomycetota</taxon>
        <taxon>Actinomycetes</taxon>
        <taxon>Pseudonocardiales</taxon>
        <taxon>Pseudonocardiaceae</taxon>
        <taxon>Halosaccharopolyspora</taxon>
    </lineage>
</organism>
<dbReference type="Proteomes" id="UP000569329">
    <property type="component" value="Unassembled WGS sequence"/>
</dbReference>
<sequence>MVAGHGIMWDVADSNDSPGQRPAHDPSPAESPEIVDAEVVEYHRPDTARKPETTDDEEYRQYREFLEFRRFQEWQRLHGADGTGTDAPPAGDPAPDRTAGSKRPGWRRALRLTLRLLRFKFIRRLLYLVLVLVLIYTGINYYFGTDNSGISGESTPDDIARGASPIRQTDPKAAVIAFYDYVATKPDGACWLMTAPARNRFAELHGAPDCDTAVRQLNEQVTNRMAYKAPGFGSGALEETTEEAAVSSCALNVQGGPRLGAFGLKRGDNGGWIIDGYKLESAC</sequence>
<evidence type="ECO:0000256" key="2">
    <source>
        <dbReference type="SAM" id="Phobius"/>
    </source>
</evidence>
<evidence type="ECO:0000313" key="4">
    <source>
        <dbReference type="Proteomes" id="UP000569329"/>
    </source>
</evidence>
<comment type="caution">
    <text evidence="3">The sequence shown here is derived from an EMBL/GenBank/DDBJ whole genome shotgun (WGS) entry which is preliminary data.</text>
</comment>
<keyword evidence="2" id="KW-0472">Membrane</keyword>
<gene>
    <name evidence="3" type="ORF">FHX42_004437</name>
</gene>
<feature type="region of interest" description="Disordered" evidence="1">
    <location>
        <begin position="79"/>
        <end position="103"/>
    </location>
</feature>
<evidence type="ECO:0000256" key="1">
    <source>
        <dbReference type="SAM" id="MobiDB-lite"/>
    </source>
</evidence>
<keyword evidence="2" id="KW-0812">Transmembrane</keyword>
<keyword evidence="2" id="KW-1133">Transmembrane helix</keyword>
<accession>A0A839E196</accession>
<protein>
    <submittedName>
        <fullName evidence="3">Uncharacterized protein</fullName>
    </submittedName>
</protein>
<reference evidence="3 4" key="1">
    <citation type="submission" date="2020-07" db="EMBL/GenBank/DDBJ databases">
        <title>Sequencing the genomes of 1000 actinobacteria strains.</title>
        <authorList>
            <person name="Klenk H.-P."/>
        </authorList>
    </citation>
    <scope>NUCLEOTIDE SEQUENCE [LARGE SCALE GENOMIC DNA]</scope>
    <source>
        <strain evidence="3 4">DSM 45975</strain>
    </source>
</reference>
<feature type="region of interest" description="Disordered" evidence="1">
    <location>
        <begin position="1"/>
        <end position="35"/>
    </location>
</feature>
<name>A0A839E196_9PSEU</name>
<dbReference type="EMBL" id="JACGWZ010000007">
    <property type="protein sequence ID" value="MBA8827053.1"/>
    <property type="molecule type" value="Genomic_DNA"/>
</dbReference>